<dbReference type="RefSeq" id="WP_013556887.1">
    <property type="nucleotide sequence ID" value="NC_014958.1"/>
</dbReference>
<sequence precursor="true">MVPPSLTDPFAPIRRQALLVILRVSVVGAVLTLLLSVLQRWGAGYVVALTLLLVELSALLAWLRRRPGAHHAVSAVYFTIAALSSVGHFAWSAVHQQDLTNITGSATWLPLLYLTAFLVLSPRRAARAVTLLYFTLLLVMTLFFAWPDVPTARKVSAVNACLQLALSHAVLIAMCLLWSRLLGGALREARSAYEDALTRLPNRRQLSAWLAQAAGTPAAVILFDLDHFKRVNDTHGHDVGDEVLRETGALLAGALPGDAQFGRWGGEEFLVIVTASAAQATAATLASRIAGHAYPGGLRLTASFGVALAHAAEDERTWVARADAALYDAKRAGRARVQVAP</sequence>
<reference evidence="3 4" key="1">
    <citation type="journal article" date="2011" name="Stand. Genomic Sci.">
        <title>Complete genome sequence of Deinococcus maricopensis type strain (LB-34).</title>
        <authorList>
            <person name="Pukall R."/>
            <person name="Zeytun A."/>
            <person name="Lucas S."/>
            <person name="Lapidus A."/>
            <person name="Hammon N."/>
            <person name="Deshpande S."/>
            <person name="Nolan M."/>
            <person name="Cheng J.F."/>
            <person name="Pitluck S."/>
            <person name="Liolios K."/>
            <person name="Pagani I."/>
            <person name="Mikhailova N."/>
            <person name="Ivanova N."/>
            <person name="Mavromatis K."/>
            <person name="Pati A."/>
            <person name="Tapia R."/>
            <person name="Han C."/>
            <person name="Goodwin L."/>
            <person name="Chen A."/>
            <person name="Palaniappan K."/>
            <person name="Land M."/>
            <person name="Hauser L."/>
            <person name="Chang Y.J."/>
            <person name="Jeffries C.D."/>
            <person name="Brambilla E.M."/>
            <person name="Rohde M."/>
            <person name="Goker M."/>
            <person name="Detter J.C."/>
            <person name="Woyke T."/>
            <person name="Bristow J."/>
            <person name="Eisen J.A."/>
            <person name="Markowitz V."/>
            <person name="Hugenholtz P."/>
            <person name="Kyrpides N.C."/>
            <person name="Klenk H.P."/>
        </authorList>
    </citation>
    <scope>NUCLEOTIDE SEQUENCE [LARGE SCALE GENOMIC DNA]</scope>
    <source>
        <strain evidence="4">DSM 21211 / LMG 22137 / NRRL B-23946 / LB-34</strain>
    </source>
</reference>
<dbReference type="Pfam" id="PF00990">
    <property type="entry name" value="GGDEF"/>
    <property type="match status" value="1"/>
</dbReference>
<dbReference type="KEGG" id="dmr:Deima_1733"/>
<keyword evidence="4" id="KW-1185">Reference proteome</keyword>
<reference evidence="4" key="2">
    <citation type="submission" date="2011-01" db="EMBL/GenBank/DDBJ databases">
        <title>The complete genome of Deinococcus maricopensis DSM 21211.</title>
        <authorList>
            <consortium name="US DOE Joint Genome Institute (JGI-PGF)"/>
            <person name="Lucas S."/>
            <person name="Copeland A."/>
            <person name="Lapidus A."/>
            <person name="Goodwin L."/>
            <person name="Pitluck S."/>
            <person name="Kyrpides N."/>
            <person name="Mavromatis K."/>
            <person name="Pagani I."/>
            <person name="Ivanova N."/>
            <person name="Ovchinnikova G."/>
            <person name="Zeytun A."/>
            <person name="Detter J.C."/>
            <person name="Han C."/>
            <person name="Land M."/>
            <person name="Hauser L."/>
            <person name="Markowitz V."/>
            <person name="Cheng J.-F."/>
            <person name="Hugenholtz P."/>
            <person name="Woyke T."/>
            <person name="Wu D."/>
            <person name="Pukall R."/>
            <person name="Gehrich-Schroeter G."/>
            <person name="Brambilla E."/>
            <person name="Klenk H.-P."/>
            <person name="Eisen J.A."/>
        </authorList>
    </citation>
    <scope>NUCLEOTIDE SEQUENCE [LARGE SCALE GENOMIC DNA]</scope>
    <source>
        <strain evidence="4">DSM 21211 / LMG 22137 / NRRL B-23946 / LB-34</strain>
    </source>
</reference>
<dbReference type="GO" id="GO:1902201">
    <property type="term" value="P:negative regulation of bacterial-type flagellum-dependent cell motility"/>
    <property type="evidence" value="ECO:0007669"/>
    <property type="project" value="TreeGrafter"/>
</dbReference>
<dbReference type="SMART" id="SM00267">
    <property type="entry name" value="GGDEF"/>
    <property type="match status" value="1"/>
</dbReference>
<dbReference type="Proteomes" id="UP000008635">
    <property type="component" value="Chromosome"/>
</dbReference>
<evidence type="ECO:0000256" key="1">
    <source>
        <dbReference type="SAM" id="Phobius"/>
    </source>
</evidence>
<dbReference type="PANTHER" id="PTHR45138">
    <property type="entry name" value="REGULATORY COMPONENTS OF SENSORY TRANSDUCTION SYSTEM"/>
    <property type="match status" value="1"/>
</dbReference>
<dbReference type="SUPFAM" id="SSF55073">
    <property type="entry name" value="Nucleotide cyclase"/>
    <property type="match status" value="1"/>
</dbReference>
<proteinExistence type="predicted"/>
<dbReference type="Gene3D" id="3.30.70.270">
    <property type="match status" value="1"/>
</dbReference>
<feature type="transmembrane region" description="Helical" evidence="1">
    <location>
        <begin position="20"/>
        <end position="38"/>
    </location>
</feature>
<dbReference type="InterPro" id="IPR029787">
    <property type="entry name" value="Nucleotide_cyclase"/>
</dbReference>
<dbReference type="PANTHER" id="PTHR45138:SF24">
    <property type="entry name" value="DIGUANYLATE CYCLASE DGCC-RELATED"/>
    <property type="match status" value="1"/>
</dbReference>
<protein>
    <submittedName>
        <fullName evidence="3">Diguanylate cyclase</fullName>
    </submittedName>
</protein>
<organism evidence="3 4">
    <name type="scientific">Deinococcus maricopensis (strain DSM 21211 / LMG 22137 / NRRL B-23946 / LB-34)</name>
    <dbReference type="NCBI Taxonomy" id="709986"/>
    <lineage>
        <taxon>Bacteria</taxon>
        <taxon>Thermotogati</taxon>
        <taxon>Deinococcota</taxon>
        <taxon>Deinococci</taxon>
        <taxon>Deinococcales</taxon>
        <taxon>Deinococcaceae</taxon>
        <taxon>Deinococcus</taxon>
    </lineage>
</organism>
<dbReference type="HOGENOM" id="CLU_000445_11_1_0"/>
<feature type="transmembrane region" description="Helical" evidence="1">
    <location>
        <begin position="44"/>
        <end position="63"/>
    </location>
</feature>
<feature type="transmembrane region" description="Helical" evidence="1">
    <location>
        <begin position="100"/>
        <end position="121"/>
    </location>
</feature>
<dbReference type="GO" id="GO:0005886">
    <property type="term" value="C:plasma membrane"/>
    <property type="evidence" value="ECO:0007669"/>
    <property type="project" value="TreeGrafter"/>
</dbReference>
<keyword evidence="1" id="KW-1133">Transmembrane helix</keyword>
<dbReference type="AlphaFoldDB" id="E8U8J3"/>
<dbReference type="PROSITE" id="PS50887">
    <property type="entry name" value="GGDEF"/>
    <property type="match status" value="1"/>
</dbReference>
<dbReference type="EMBL" id="CP002454">
    <property type="protein sequence ID" value="ADV67382.1"/>
    <property type="molecule type" value="Genomic_DNA"/>
</dbReference>
<gene>
    <name evidence="3" type="ordered locus">Deima_1733</name>
</gene>
<feature type="transmembrane region" description="Helical" evidence="1">
    <location>
        <begin position="75"/>
        <end position="94"/>
    </location>
</feature>
<evidence type="ECO:0000313" key="4">
    <source>
        <dbReference type="Proteomes" id="UP000008635"/>
    </source>
</evidence>
<feature type="transmembrane region" description="Helical" evidence="1">
    <location>
        <begin position="157"/>
        <end position="178"/>
    </location>
</feature>
<dbReference type="CDD" id="cd01949">
    <property type="entry name" value="GGDEF"/>
    <property type="match status" value="1"/>
</dbReference>
<feature type="domain" description="GGDEF" evidence="2">
    <location>
        <begin position="216"/>
        <end position="341"/>
    </location>
</feature>
<feature type="transmembrane region" description="Helical" evidence="1">
    <location>
        <begin position="128"/>
        <end position="145"/>
    </location>
</feature>
<name>E8U8J3_DEIML</name>
<dbReference type="InterPro" id="IPR050469">
    <property type="entry name" value="Diguanylate_Cyclase"/>
</dbReference>
<dbReference type="OrthoDB" id="9759607at2"/>
<keyword evidence="1" id="KW-0472">Membrane</keyword>
<evidence type="ECO:0000259" key="2">
    <source>
        <dbReference type="PROSITE" id="PS50887"/>
    </source>
</evidence>
<dbReference type="InterPro" id="IPR043128">
    <property type="entry name" value="Rev_trsase/Diguanyl_cyclase"/>
</dbReference>
<evidence type="ECO:0000313" key="3">
    <source>
        <dbReference type="EMBL" id="ADV67382.1"/>
    </source>
</evidence>
<keyword evidence="1" id="KW-0812">Transmembrane</keyword>
<dbReference type="eggNOG" id="COG3706">
    <property type="taxonomic scope" value="Bacteria"/>
</dbReference>
<accession>E8U8J3</accession>
<dbReference type="GO" id="GO:0043709">
    <property type="term" value="P:cell adhesion involved in single-species biofilm formation"/>
    <property type="evidence" value="ECO:0007669"/>
    <property type="project" value="TreeGrafter"/>
</dbReference>
<dbReference type="GO" id="GO:0052621">
    <property type="term" value="F:diguanylate cyclase activity"/>
    <property type="evidence" value="ECO:0007669"/>
    <property type="project" value="TreeGrafter"/>
</dbReference>
<dbReference type="NCBIfam" id="TIGR00254">
    <property type="entry name" value="GGDEF"/>
    <property type="match status" value="1"/>
</dbReference>
<dbReference type="STRING" id="709986.Deima_1733"/>
<dbReference type="InterPro" id="IPR000160">
    <property type="entry name" value="GGDEF_dom"/>
</dbReference>